<dbReference type="FunFam" id="1.20.58.100:FF:000002">
    <property type="entry name" value="L-aspartate oxidase"/>
    <property type="match status" value="1"/>
</dbReference>
<name>D0LPX0_HALO1</name>
<evidence type="ECO:0000256" key="11">
    <source>
        <dbReference type="PIRSR" id="PIRSR000171-1"/>
    </source>
</evidence>
<dbReference type="OrthoDB" id="9806724at2"/>
<comment type="cofactor">
    <cofactor evidence="1 12">
        <name>FAD</name>
        <dbReference type="ChEBI" id="CHEBI:57692"/>
    </cofactor>
</comment>
<dbReference type="EMBL" id="CP001804">
    <property type="protein sequence ID" value="ACY17007.1"/>
    <property type="molecule type" value="Genomic_DNA"/>
</dbReference>
<dbReference type="InterPro" id="IPR036188">
    <property type="entry name" value="FAD/NAD-bd_sf"/>
</dbReference>
<comment type="pathway">
    <text evidence="2 12">Cofactor biosynthesis; NAD(+) biosynthesis; iminoaspartate from L-aspartate (oxidase route): step 1/1.</text>
</comment>
<dbReference type="GO" id="GO:0008734">
    <property type="term" value="F:L-aspartate oxidase activity"/>
    <property type="evidence" value="ECO:0007669"/>
    <property type="project" value="UniProtKB-UniRule"/>
</dbReference>
<organism evidence="16 17">
    <name type="scientific">Haliangium ochraceum (strain DSM 14365 / JCM 11303 / SMP-2)</name>
    <dbReference type="NCBI Taxonomy" id="502025"/>
    <lineage>
        <taxon>Bacteria</taxon>
        <taxon>Pseudomonadati</taxon>
        <taxon>Myxococcota</taxon>
        <taxon>Polyangia</taxon>
        <taxon>Haliangiales</taxon>
        <taxon>Kofleriaceae</taxon>
        <taxon>Haliangium</taxon>
    </lineage>
</organism>
<accession>D0LPX0</accession>
<evidence type="ECO:0000256" key="4">
    <source>
        <dbReference type="ARBA" id="ARBA00012173"/>
    </source>
</evidence>
<dbReference type="PIRSF" id="PIRSF000171">
    <property type="entry name" value="SDHA_APRA_LASPO"/>
    <property type="match status" value="1"/>
</dbReference>
<dbReference type="InterPro" id="IPR005288">
    <property type="entry name" value="NadB"/>
</dbReference>
<evidence type="ECO:0000256" key="5">
    <source>
        <dbReference type="ARBA" id="ARBA00022630"/>
    </source>
</evidence>
<evidence type="ECO:0000256" key="1">
    <source>
        <dbReference type="ARBA" id="ARBA00001974"/>
    </source>
</evidence>
<evidence type="ECO:0000259" key="15">
    <source>
        <dbReference type="Pfam" id="PF02910"/>
    </source>
</evidence>
<evidence type="ECO:0000256" key="6">
    <source>
        <dbReference type="ARBA" id="ARBA00022642"/>
    </source>
</evidence>
<dbReference type="eggNOG" id="COG0029">
    <property type="taxonomic scope" value="Bacteria"/>
</dbReference>
<feature type="active site" description="Proton acceptor" evidence="11">
    <location>
        <position position="280"/>
    </location>
</feature>
<dbReference type="SUPFAM" id="SSF51905">
    <property type="entry name" value="FAD/NAD(P)-binding domain"/>
    <property type="match status" value="1"/>
</dbReference>
<dbReference type="GO" id="GO:0034628">
    <property type="term" value="P:'de novo' NAD+ biosynthetic process from L-aspartate"/>
    <property type="evidence" value="ECO:0007669"/>
    <property type="project" value="TreeGrafter"/>
</dbReference>
<gene>
    <name evidence="16" type="ordered locus">Hoch_4514</name>
</gene>
<evidence type="ECO:0000256" key="13">
    <source>
        <dbReference type="SAM" id="Coils"/>
    </source>
</evidence>
<evidence type="ECO:0000256" key="12">
    <source>
        <dbReference type="RuleBase" id="RU362049"/>
    </source>
</evidence>
<comment type="similarity">
    <text evidence="3 12">Belongs to the FAD-dependent oxidoreductase 2 family. NadB subfamily.</text>
</comment>
<reference evidence="16 17" key="1">
    <citation type="journal article" date="2010" name="Stand. Genomic Sci.">
        <title>Complete genome sequence of Haliangium ochraceum type strain (SMP-2).</title>
        <authorList>
            <consortium name="US DOE Joint Genome Institute (JGI-PGF)"/>
            <person name="Ivanova N."/>
            <person name="Daum C."/>
            <person name="Lang E."/>
            <person name="Abt B."/>
            <person name="Kopitz M."/>
            <person name="Saunders E."/>
            <person name="Lapidus A."/>
            <person name="Lucas S."/>
            <person name="Glavina Del Rio T."/>
            <person name="Nolan M."/>
            <person name="Tice H."/>
            <person name="Copeland A."/>
            <person name="Cheng J.F."/>
            <person name="Chen F."/>
            <person name="Bruce D."/>
            <person name="Goodwin L."/>
            <person name="Pitluck S."/>
            <person name="Mavromatis K."/>
            <person name="Pati A."/>
            <person name="Mikhailova N."/>
            <person name="Chen A."/>
            <person name="Palaniappan K."/>
            <person name="Land M."/>
            <person name="Hauser L."/>
            <person name="Chang Y.J."/>
            <person name="Jeffries C.D."/>
            <person name="Detter J.C."/>
            <person name="Brettin T."/>
            <person name="Rohde M."/>
            <person name="Goker M."/>
            <person name="Bristow J."/>
            <person name="Markowitz V."/>
            <person name="Eisen J.A."/>
            <person name="Hugenholtz P."/>
            <person name="Kyrpides N.C."/>
            <person name="Klenk H.P."/>
        </authorList>
    </citation>
    <scope>NUCLEOTIDE SEQUENCE [LARGE SCALE GENOMIC DNA]</scope>
    <source>
        <strain evidence="17">DSM 14365 / CIP 107738 / JCM 11303 / AJ 13395 / SMP-2</strain>
    </source>
</reference>
<dbReference type="KEGG" id="hoh:Hoch_4514"/>
<dbReference type="AlphaFoldDB" id="D0LPX0"/>
<evidence type="ECO:0000313" key="16">
    <source>
        <dbReference type="EMBL" id="ACY17007.1"/>
    </source>
</evidence>
<dbReference type="RefSeq" id="WP_012829605.1">
    <property type="nucleotide sequence ID" value="NC_013440.1"/>
</dbReference>
<dbReference type="InterPro" id="IPR015939">
    <property type="entry name" value="Fum_Rdtase/Succ_DH_flav-like_C"/>
</dbReference>
<comment type="subcellular location">
    <subcellularLocation>
        <location evidence="12">Cytoplasm</location>
    </subcellularLocation>
</comment>
<evidence type="ECO:0000256" key="8">
    <source>
        <dbReference type="ARBA" id="ARBA00023002"/>
    </source>
</evidence>
<evidence type="ECO:0000259" key="14">
    <source>
        <dbReference type="Pfam" id="PF00890"/>
    </source>
</evidence>
<dbReference type="STRING" id="502025.Hoch_4514"/>
<dbReference type="SUPFAM" id="SSF46977">
    <property type="entry name" value="Succinate dehydrogenase/fumarate reductase flavoprotein C-terminal domain"/>
    <property type="match status" value="1"/>
</dbReference>
<dbReference type="Gene3D" id="1.20.58.100">
    <property type="entry name" value="Fumarate reductase/succinate dehydrogenase flavoprotein-like, C-terminal domain"/>
    <property type="match status" value="1"/>
</dbReference>
<feature type="domain" description="FAD-dependent oxidoreductase 2 FAD-binding" evidence="14">
    <location>
        <begin position="6"/>
        <end position="382"/>
    </location>
</feature>
<dbReference type="Gene3D" id="3.50.50.60">
    <property type="entry name" value="FAD/NAD(P)-binding domain"/>
    <property type="match status" value="1"/>
</dbReference>
<dbReference type="InterPro" id="IPR003953">
    <property type="entry name" value="FAD-dep_OxRdtase_2_FAD-bd"/>
</dbReference>
<dbReference type="PANTHER" id="PTHR42716:SF2">
    <property type="entry name" value="L-ASPARTATE OXIDASE, CHLOROPLASTIC"/>
    <property type="match status" value="1"/>
</dbReference>
<dbReference type="NCBIfam" id="TIGR00551">
    <property type="entry name" value="nadB"/>
    <property type="match status" value="1"/>
</dbReference>
<evidence type="ECO:0000256" key="3">
    <source>
        <dbReference type="ARBA" id="ARBA00008562"/>
    </source>
</evidence>
<keyword evidence="6 12" id="KW-0662">Pyridine nucleotide biosynthesis</keyword>
<keyword evidence="7 12" id="KW-0274">FAD</keyword>
<feature type="coiled-coil region" evidence="13">
    <location>
        <begin position="441"/>
        <end position="468"/>
    </location>
</feature>
<dbReference type="Pfam" id="PF02910">
    <property type="entry name" value="Succ_DH_flav_C"/>
    <property type="match status" value="1"/>
</dbReference>
<proteinExistence type="inferred from homology"/>
<evidence type="ECO:0000313" key="17">
    <source>
        <dbReference type="Proteomes" id="UP000001880"/>
    </source>
</evidence>
<dbReference type="NCBIfam" id="NF006567">
    <property type="entry name" value="PRK09077.1"/>
    <property type="match status" value="1"/>
</dbReference>
<dbReference type="PRINTS" id="PR00368">
    <property type="entry name" value="FADPNR"/>
</dbReference>
<keyword evidence="17" id="KW-1185">Reference proteome</keyword>
<dbReference type="HOGENOM" id="CLU_014312_3_0_7"/>
<sequence>MTIEVDYLVIGSGIAGLSFALRAAEHGSVLVATKKRPDDTATNWAQGGIAAVLGEDDSFEAHIQDTLRVGDGLCQADTVELVVREGPDHVRELVELGVDFARSQDGKLDLTREGGHTKRRVAHYKDITGREVQRALLAKVATNPRITMWDDHIAVDLLSMAKYGGEPACFGAYVLDNKSGEVKTVIARATVLATGGAGKVYIYTSNPDVATGDGIAMAYRIGAQVANLEFMQFHPTVLYHPHAKSFLISEALRGEGGILRRADGVAFMDKYHPLGSLGPRDVVARAIDNEIKSSGADSVFLDMTHLDPGFVRERFPTIDARCAALGIDITREPIPVVPAAHYMCGGVVTNGHGETTVRNLYAIGETACTGLHGACRLASNSLLEGVVLANRAAAAVARSEALRPANVIPWSSGTATDSDDAIVVTLNWDEIRRFMWSYLGIVRSEKRIERARRRIELLRQEIAEYYWNFKVTSDIVELRNLALVAHLIIESARRRRESRGLHYMLDFPDKAESARDTTLHLTNGPPP</sequence>
<keyword evidence="8 12" id="KW-0560">Oxidoreductase</keyword>
<dbReference type="FunFam" id="3.90.700.10:FF:000002">
    <property type="entry name" value="L-aspartate oxidase"/>
    <property type="match status" value="1"/>
</dbReference>
<dbReference type="PANTHER" id="PTHR42716">
    <property type="entry name" value="L-ASPARTATE OXIDASE"/>
    <property type="match status" value="1"/>
</dbReference>
<protein>
    <recommendedName>
        <fullName evidence="4 10">L-aspartate oxidase</fullName>
        <ecNumber evidence="4 10">1.4.3.16</ecNumber>
    </recommendedName>
</protein>
<evidence type="ECO:0000256" key="2">
    <source>
        <dbReference type="ARBA" id="ARBA00004950"/>
    </source>
</evidence>
<dbReference type="Proteomes" id="UP000001880">
    <property type="component" value="Chromosome"/>
</dbReference>
<evidence type="ECO:0000256" key="7">
    <source>
        <dbReference type="ARBA" id="ARBA00022827"/>
    </source>
</evidence>
<dbReference type="Gene3D" id="3.90.700.10">
    <property type="entry name" value="Succinate dehydrogenase/fumarate reductase flavoprotein, catalytic domain"/>
    <property type="match status" value="1"/>
</dbReference>
<keyword evidence="13" id="KW-0175">Coiled coil</keyword>
<dbReference type="InterPro" id="IPR027477">
    <property type="entry name" value="Succ_DH/fumarate_Rdtase_cat_sf"/>
</dbReference>
<comment type="catalytic activity">
    <reaction evidence="9">
        <text>L-aspartate + O2 = iminosuccinate + H2O2</text>
        <dbReference type="Rhea" id="RHEA:25876"/>
        <dbReference type="ChEBI" id="CHEBI:15379"/>
        <dbReference type="ChEBI" id="CHEBI:16240"/>
        <dbReference type="ChEBI" id="CHEBI:29991"/>
        <dbReference type="ChEBI" id="CHEBI:77875"/>
        <dbReference type="EC" id="1.4.3.16"/>
    </reaction>
    <physiologicalReaction direction="left-to-right" evidence="9">
        <dbReference type="Rhea" id="RHEA:25877"/>
    </physiologicalReaction>
</comment>
<dbReference type="SUPFAM" id="SSF56425">
    <property type="entry name" value="Succinate dehydrogenase/fumarate reductase flavoprotein, catalytic domain"/>
    <property type="match status" value="1"/>
</dbReference>
<feature type="domain" description="Fumarate reductase/succinate dehydrogenase flavoprotein-like C-terminal" evidence="15">
    <location>
        <begin position="429"/>
        <end position="511"/>
    </location>
</feature>
<dbReference type="InterPro" id="IPR037099">
    <property type="entry name" value="Fum_R/Succ_DH_flav-like_C_sf"/>
</dbReference>
<keyword evidence="5 12" id="KW-0285">Flavoprotein</keyword>
<dbReference type="UniPathway" id="UPA00253">
    <property type="reaction ID" value="UER00326"/>
</dbReference>
<dbReference type="GO" id="GO:0005737">
    <property type="term" value="C:cytoplasm"/>
    <property type="evidence" value="ECO:0007669"/>
    <property type="project" value="UniProtKB-SubCell"/>
</dbReference>
<dbReference type="PRINTS" id="PR00411">
    <property type="entry name" value="PNDRDTASEI"/>
</dbReference>
<evidence type="ECO:0000256" key="9">
    <source>
        <dbReference type="ARBA" id="ARBA00048305"/>
    </source>
</evidence>
<evidence type="ECO:0000256" key="10">
    <source>
        <dbReference type="NCBIfam" id="TIGR00551"/>
    </source>
</evidence>
<dbReference type="EC" id="1.4.3.16" evidence="4 10"/>
<dbReference type="Pfam" id="PF00890">
    <property type="entry name" value="FAD_binding_2"/>
    <property type="match status" value="1"/>
</dbReference>
<comment type="function">
    <text evidence="12">Catalyzes the oxidation of L-aspartate to iminoaspartate.</text>
</comment>